<comment type="cofactor">
    <cofactor evidence="1">
        <name>Mg(2+)</name>
        <dbReference type="ChEBI" id="CHEBI:18420"/>
    </cofactor>
</comment>
<dbReference type="InterPro" id="IPR003029">
    <property type="entry name" value="S1_domain"/>
</dbReference>
<organism evidence="7 9">
    <name type="scientific">Megasphaera elsdenii</name>
    <dbReference type="NCBI Taxonomy" id="907"/>
    <lineage>
        <taxon>Bacteria</taxon>
        <taxon>Bacillati</taxon>
        <taxon>Bacillota</taxon>
        <taxon>Negativicutes</taxon>
        <taxon>Veillonellales</taxon>
        <taxon>Veillonellaceae</taxon>
        <taxon>Megasphaera</taxon>
    </lineage>
</organism>
<dbReference type="Proteomes" id="UP000536773">
    <property type="component" value="Unassembled WGS sequence"/>
</dbReference>
<evidence type="ECO:0000313" key="10">
    <source>
        <dbReference type="Proteomes" id="UP000536773"/>
    </source>
</evidence>
<dbReference type="PANTHER" id="PTHR30001:SF0">
    <property type="entry name" value="RIBONUCLEASE G"/>
    <property type="match status" value="1"/>
</dbReference>
<protein>
    <submittedName>
        <fullName evidence="7">RNA-binding protein</fullName>
    </submittedName>
    <submittedName>
        <fullName evidence="8">Rne/Rng family ribonuclease</fullName>
    </submittedName>
</protein>
<dbReference type="SMART" id="SM00316">
    <property type="entry name" value="S1"/>
    <property type="match status" value="1"/>
</dbReference>
<dbReference type="AlphaFoldDB" id="A0A2S0MA24"/>
<dbReference type="InterPro" id="IPR012340">
    <property type="entry name" value="NA-bd_OB-fold"/>
</dbReference>
<keyword evidence="2" id="KW-0479">Metal-binding</keyword>
<dbReference type="EMBL" id="JABBJH010000012">
    <property type="protein sequence ID" value="NMK39492.1"/>
    <property type="molecule type" value="Genomic_DNA"/>
</dbReference>
<dbReference type="GO" id="GO:0016787">
    <property type="term" value="F:hydrolase activity"/>
    <property type="evidence" value="ECO:0007669"/>
    <property type="project" value="UniProtKB-KW"/>
</dbReference>
<dbReference type="RefSeq" id="WP_027895060.1">
    <property type="nucleotide sequence ID" value="NZ_CALDUZ010000005.1"/>
</dbReference>
<proteinExistence type="predicted"/>
<dbReference type="GO" id="GO:0046872">
    <property type="term" value="F:metal ion binding"/>
    <property type="evidence" value="ECO:0007669"/>
    <property type="project" value="UniProtKB-KW"/>
</dbReference>
<dbReference type="EMBL" id="CP027569">
    <property type="protein sequence ID" value="AVO28277.1"/>
    <property type="molecule type" value="Genomic_DNA"/>
</dbReference>
<evidence type="ECO:0000256" key="2">
    <source>
        <dbReference type="ARBA" id="ARBA00022723"/>
    </source>
</evidence>
<feature type="domain" description="S1 motif" evidence="6">
    <location>
        <begin position="38"/>
        <end position="118"/>
    </location>
</feature>
<dbReference type="NCBIfam" id="TIGR00757">
    <property type="entry name" value="RNaseEG"/>
    <property type="match status" value="1"/>
</dbReference>
<dbReference type="GO" id="GO:0006364">
    <property type="term" value="P:rRNA processing"/>
    <property type="evidence" value="ECO:0007669"/>
    <property type="project" value="TreeGrafter"/>
</dbReference>
<keyword evidence="5" id="KW-0694">RNA-binding</keyword>
<dbReference type="GO" id="GO:0005737">
    <property type="term" value="C:cytoplasm"/>
    <property type="evidence" value="ECO:0007669"/>
    <property type="project" value="TreeGrafter"/>
</dbReference>
<gene>
    <name evidence="7" type="ORF">C6Y28_11970</name>
    <name evidence="8" type="ORF">HG933_08955</name>
</gene>
<evidence type="ECO:0000313" key="8">
    <source>
        <dbReference type="EMBL" id="NMK39492.1"/>
    </source>
</evidence>
<dbReference type="SUPFAM" id="SSF50249">
    <property type="entry name" value="Nucleic acid-binding proteins"/>
    <property type="match status" value="1"/>
</dbReference>
<evidence type="ECO:0000313" key="7">
    <source>
        <dbReference type="EMBL" id="AVO28277.1"/>
    </source>
</evidence>
<name>A0A2S0MA24_MEGEL</name>
<dbReference type="OrthoDB" id="9804278at2"/>
<reference evidence="8 10" key="2">
    <citation type="submission" date="2020-04" db="EMBL/GenBank/DDBJ databases">
        <authorList>
            <person name="Hitch T.C.A."/>
            <person name="Wylensek D."/>
            <person name="Clavel T."/>
        </authorList>
    </citation>
    <scope>NUCLEOTIDE SEQUENCE [LARGE SCALE GENOMIC DNA]</scope>
    <source>
        <strain evidence="8 10">WCA-386-APC-2A</strain>
    </source>
</reference>
<evidence type="ECO:0000259" key="6">
    <source>
        <dbReference type="PROSITE" id="PS50126"/>
    </source>
</evidence>
<reference evidence="7 9" key="1">
    <citation type="journal article" date="2018" name="Genome Announc.">
        <title>Complete genomes of two Megasphaera elsdenii strains, NCIMB 702410 and ATCC 25940.</title>
        <authorList>
            <person name="Hatmaker E.A."/>
            <person name="O'Dell K."/>
            <person name="Riley L.A."/>
            <person name="Klingeman D.M."/>
            <person name="Guss A.M."/>
        </authorList>
    </citation>
    <scope>NUCLEOTIDE SEQUENCE [LARGE SCALE GENOMIC DNA]</scope>
    <source>
        <strain evidence="7 9">NCIMB702410</strain>
    </source>
</reference>
<keyword evidence="3" id="KW-0378">Hydrolase</keyword>
<dbReference type="PANTHER" id="PTHR30001">
    <property type="entry name" value="RIBONUCLEASE"/>
    <property type="match status" value="1"/>
</dbReference>
<evidence type="ECO:0000256" key="4">
    <source>
        <dbReference type="ARBA" id="ARBA00022842"/>
    </source>
</evidence>
<dbReference type="Gene3D" id="3.40.1260.20">
    <property type="entry name" value="Ribonuclease E, catalytic domain"/>
    <property type="match status" value="1"/>
</dbReference>
<dbReference type="CDD" id="cd04453">
    <property type="entry name" value="S1_RNase_E"/>
    <property type="match status" value="1"/>
</dbReference>
<dbReference type="InterPro" id="IPR019307">
    <property type="entry name" value="RNA-bd_AU-1/RNase_E/G"/>
</dbReference>
<evidence type="ECO:0000256" key="3">
    <source>
        <dbReference type="ARBA" id="ARBA00022801"/>
    </source>
</evidence>
<evidence type="ECO:0000256" key="5">
    <source>
        <dbReference type="ARBA" id="ARBA00022884"/>
    </source>
</evidence>
<dbReference type="GO" id="GO:0004540">
    <property type="term" value="F:RNA nuclease activity"/>
    <property type="evidence" value="ECO:0007669"/>
    <property type="project" value="InterPro"/>
</dbReference>
<evidence type="ECO:0000256" key="1">
    <source>
        <dbReference type="ARBA" id="ARBA00001946"/>
    </source>
</evidence>
<sequence>MKTIIGNVMPEETRMAILEDGRLRDFAVERNDDMHIVNHIYKGTIQNILPSLQAAFVNIGRHKNAFIYMGDMFPRAASKEEIQQMHLSIGQSVLVQVIKDEQGMKGPKVTTNVSLAGRYAVLMPTVDYIGVSKKIRDEEERNRLRRIVSEIKPAGMGLIIRTVAKGVSREELLGDLKYLLGTWDSICQRYKLARKPTLLYREADLVMRMIRDHFTADVKQVVVDSREAYERICQVFPDPAWRSRVRFYEGAAPIFEHYGIEDSLKGLMSRIVPLPSGGNLVIDHTEALTVIDVNSSKYTGNGSTLQDTIFHVNKEAAVEIARQLRLRDIGGIIIIDFIDMAQPTKRDEILQILTRETALDCTKTRVLGMTALNLVEITRKKARQSLYQVQFSSCDVCGGSGVLYSPETVAIQIIRRLRHLAGSHHLQGDVLIEAHPDVLALLKDKKRKAEWERELKRTLYFEESHHPNREVFSILSYQP</sequence>
<dbReference type="InterPro" id="IPR004659">
    <property type="entry name" value="RNase_E/G"/>
</dbReference>
<dbReference type="PROSITE" id="PS50126">
    <property type="entry name" value="S1"/>
    <property type="match status" value="1"/>
</dbReference>
<dbReference type="Gene3D" id="2.40.50.140">
    <property type="entry name" value="Nucleic acid-binding proteins"/>
    <property type="match status" value="1"/>
</dbReference>
<keyword evidence="4" id="KW-0460">Magnesium</keyword>
<evidence type="ECO:0000313" key="9">
    <source>
        <dbReference type="Proteomes" id="UP000238358"/>
    </source>
</evidence>
<dbReference type="Proteomes" id="UP000238358">
    <property type="component" value="Chromosome"/>
</dbReference>
<dbReference type="Pfam" id="PF10150">
    <property type="entry name" value="RNase_E_G"/>
    <property type="match status" value="1"/>
</dbReference>
<accession>A0A2S0MA24</accession>
<dbReference type="GO" id="GO:0003723">
    <property type="term" value="F:RNA binding"/>
    <property type="evidence" value="ECO:0007669"/>
    <property type="project" value="UniProtKB-KW"/>
</dbReference>